<keyword evidence="10 11" id="KW-0472">Membrane</keyword>
<dbReference type="GO" id="GO:0022857">
    <property type="term" value="F:transmembrane transporter activity"/>
    <property type="evidence" value="ECO:0007669"/>
    <property type="project" value="InterPro"/>
</dbReference>
<protein>
    <submittedName>
        <fullName evidence="13">Uncharacterized membrane protein</fullName>
    </submittedName>
</protein>
<dbReference type="RefSeq" id="WP_085423192.1">
    <property type="nucleotide sequence ID" value="NZ_FXAF01000006.1"/>
</dbReference>
<evidence type="ECO:0000256" key="2">
    <source>
        <dbReference type="ARBA" id="ARBA00022475"/>
    </source>
</evidence>
<evidence type="ECO:0000256" key="8">
    <source>
        <dbReference type="ARBA" id="ARBA00022989"/>
    </source>
</evidence>
<reference evidence="14" key="1">
    <citation type="submission" date="2017-04" db="EMBL/GenBank/DDBJ databases">
        <authorList>
            <person name="Varghese N."/>
            <person name="Submissions S."/>
        </authorList>
    </citation>
    <scope>NUCLEOTIDE SEQUENCE [LARGE SCALE GENOMIC DNA]</scope>
    <source>
        <strain evidence="14">B4P</strain>
    </source>
</reference>
<feature type="transmembrane region" description="Helical" evidence="11">
    <location>
        <begin position="91"/>
        <end position="109"/>
    </location>
</feature>
<dbReference type="EMBL" id="FXAF01000006">
    <property type="protein sequence ID" value="SMF52226.1"/>
    <property type="molecule type" value="Genomic_DNA"/>
</dbReference>
<keyword evidence="7" id="KW-0448">Lipopolysaccharide biosynthesis</keyword>
<gene>
    <name evidence="13" type="ORF">SAMN02982989_3103</name>
</gene>
<accession>A0A1X7FHB6</accession>
<keyword evidence="14" id="KW-1185">Reference proteome</keyword>
<feature type="domain" description="EamA" evidence="12">
    <location>
        <begin position="141"/>
        <end position="275"/>
    </location>
</feature>
<feature type="transmembrane region" description="Helical" evidence="11">
    <location>
        <begin position="207"/>
        <end position="228"/>
    </location>
</feature>
<dbReference type="InterPro" id="IPR000390">
    <property type="entry name" value="Small_drug/metabolite_transptr"/>
</dbReference>
<keyword evidence="3" id="KW-0444">Lipid biosynthesis</keyword>
<sequence length="277" mass="28694">MSVSVIGLALFAAILHASWNAFLRSGADRFWTMTVMTLAMTVAAVPVALILPLPAAESWPYLVGSAFFQLAYGLLLVAAYRQGELGQVYPIIRGSAPLLVTFAGLVFAGEVLLPLAMLGVGCVVIGIMLLALGKGRASLSSMLYALATGVSIAGYSTVDAIGIRISGNTAAYITWVFVLPGILLAVAFVVIRGHLRIDPRSRETVKAVGGGLVSLVSYGAVLLAYSMAPAGPVSALRETSVVFAVLIGWLFLGETLSVKRIAACLVVAAGAILIGIS</sequence>
<evidence type="ECO:0000313" key="13">
    <source>
        <dbReference type="EMBL" id="SMF52226.1"/>
    </source>
</evidence>
<dbReference type="PANTHER" id="PTHR30561:SF9">
    <property type="entry name" value="4-AMINO-4-DEOXY-L-ARABINOSE-PHOSPHOUNDECAPRENOL FLIPPASE SUBUNIT ARNF-RELATED"/>
    <property type="match status" value="1"/>
</dbReference>
<evidence type="ECO:0000256" key="1">
    <source>
        <dbReference type="ARBA" id="ARBA00004651"/>
    </source>
</evidence>
<dbReference type="PANTHER" id="PTHR30561">
    <property type="entry name" value="SMR FAMILY PROTON-DEPENDENT DRUG EFFLUX TRANSPORTER SUGE"/>
    <property type="match status" value="1"/>
</dbReference>
<dbReference type="InterPro" id="IPR037185">
    <property type="entry name" value="EmrE-like"/>
</dbReference>
<evidence type="ECO:0000259" key="12">
    <source>
        <dbReference type="Pfam" id="PF00892"/>
    </source>
</evidence>
<dbReference type="InterPro" id="IPR000620">
    <property type="entry name" value="EamA_dom"/>
</dbReference>
<feature type="domain" description="EamA" evidence="12">
    <location>
        <begin position="6"/>
        <end position="131"/>
    </location>
</feature>
<evidence type="ECO:0000256" key="10">
    <source>
        <dbReference type="ARBA" id="ARBA00023136"/>
    </source>
</evidence>
<dbReference type="Proteomes" id="UP000192903">
    <property type="component" value="Unassembled WGS sequence"/>
</dbReference>
<dbReference type="GO" id="GO:0009103">
    <property type="term" value="P:lipopolysaccharide biosynthetic process"/>
    <property type="evidence" value="ECO:0007669"/>
    <property type="project" value="UniProtKB-KW"/>
</dbReference>
<feature type="transmembrane region" description="Helical" evidence="11">
    <location>
        <begin position="144"/>
        <end position="166"/>
    </location>
</feature>
<organism evidence="13 14">
    <name type="scientific">Xaviernesmea oryzae</name>
    <dbReference type="NCBI Taxonomy" id="464029"/>
    <lineage>
        <taxon>Bacteria</taxon>
        <taxon>Pseudomonadati</taxon>
        <taxon>Pseudomonadota</taxon>
        <taxon>Alphaproteobacteria</taxon>
        <taxon>Hyphomicrobiales</taxon>
        <taxon>Rhizobiaceae</taxon>
        <taxon>Rhizobium/Agrobacterium group</taxon>
        <taxon>Xaviernesmea</taxon>
    </lineage>
</organism>
<proteinExistence type="predicted"/>
<keyword evidence="6 11" id="KW-0812">Transmembrane</keyword>
<keyword evidence="9" id="KW-0443">Lipid metabolism</keyword>
<evidence type="ECO:0000256" key="9">
    <source>
        <dbReference type="ARBA" id="ARBA00023098"/>
    </source>
</evidence>
<feature type="transmembrane region" description="Helical" evidence="11">
    <location>
        <begin position="6"/>
        <end position="23"/>
    </location>
</feature>
<name>A0A1X7FHB6_9HYPH</name>
<dbReference type="GO" id="GO:0005886">
    <property type="term" value="C:plasma membrane"/>
    <property type="evidence" value="ECO:0007669"/>
    <property type="project" value="UniProtKB-SubCell"/>
</dbReference>
<dbReference type="Pfam" id="PF00892">
    <property type="entry name" value="EamA"/>
    <property type="match status" value="2"/>
</dbReference>
<keyword evidence="2" id="KW-1003">Cell membrane</keyword>
<feature type="transmembrane region" description="Helical" evidence="11">
    <location>
        <begin position="115"/>
        <end position="132"/>
    </location>
</feature>
<comment type="subcellular location">
    <subcellularLocation>
        <location evidence="1">Cell membrane</location>
        <topology evidence="1">Multi-pass membrane protein</topology>
    </subcellularLocation>
</comment>
<dbReference type="STRING" id="464029.SAMN02982989_3103"/>
<keyword evidence="5" id="KW-0441">Lipid A biosynthesis</keyword>
<feature type="transmembrane region" description="Helical" evidence="11">
    <location>
        <begin position="59"/>
        <end position="79"/>
    </location>
</feature>
<dbReference type="GO" id="GO:0009245">
    <property type="term" value="P:lipid A biosynthetic process"/>
    <property type="evidence" value="ECO:0007669"/>
    <property type="project" value="UniProtKB-KW"/>
</dbReference>
<evidence type="ECO:0000256" key="6">
    <source>
        <dbReference type="ARBA" id="ARBA00022692"/>
    </source>
</evidence>
<feature type="transmembrane region" description="Helical" evidence="11">
    <location>
        <begin position="172"/>
        <end position="195"/>
    </location>
</feature>
<dbReference type="OrthoDB" id="9783707at2"/>
<feature type="transmembrane region" description="Helical" evidence="11">
    <location>
        <begin position="30"/>
        <end position="53"/>
    </location>
</feature>
<keyword evidence="8 11" id="KW-1133">Transmembrane helix</keyword>
<evidence type="ECO:0000256" key="4">
    <source>
        <dbReference type="ARBA" id="ARBA00022519"/>
    </source>
</evidence>
<evidence type="ECO:0000256" key="7">
    <source>
        <dbReference type="ARBA" id="ARBA00022985"/>
    </source>
</evidence>
<evidence type="ECO:0000256" key="5">
    <source>
        <dbReference type="ARBA" id="ARBA00022556"/>
    </source>
</evidence>
<keyword evidence="4" id="KW-0997">Cell inner membrane</keyword>
<evidence type="ECO:0000256" key="11">
    <source>
        <dbReference type="SAM" id="Phobius"/>
    </source>
</evidence>
<dbReference type="AlphaFoldDB" id="A0A1X7FHB6"/>
<evidence type="ECO:0000313" key="14">
    <source>
        <dbReference type="Proteomes" id="UP000192903"/>
    </source>
</evidence>
<evidence type="ECO:0000256" key="3">
    <source>
        <dbReference type="ARBA" id="ARBA00022516"/>
    </source>
</evidence>
<feature type="transmembrane region" description="Helical" evidence="11">
    <location>
        <begin position="234"/>
        <end position="253"/>
    </location>
</feature>
<dbReference type="SUPFAM" id="SSF103481">
    <property type="entry name" value="Multidrug resistance efflux transporter EmrE"/>
    <property type="match status" value="2"/>
</dbReference>
<dbReference type="Gene3D" id="1.10.3730.20">
    <property type="match status" value="2"/>
</dbReference>